<dbReference type="EMBL" id="CP029487">
    <property type="protein sequence ID" value="QCT70784.1"/>
    <property type="molecule type" value="Genomic_DNA"/>
</dbReference>
<organism evidence="3 4">
    <name type="scientific">Eubacterium maltosivorans</name>
    <dbReference type="NCBI Taxonomy" id="2041044"/>
    <lineage>
        <taxon>Bacteria</taxon>
        <taxon>Bacillati</taxon>
        <taxon>Bacillota</taxon>
        <taxon>Clostridia</taxon>
        <taxon>Eubacteriales</taxon>
        <taxon>Eubacteriaceae</taxon>
        <taxon>Eubacterium</taxon>
    </lineage>
</organism>
<keyword evidence="4" id="KW-1185">Reference proteome</keyword>
<sequence length="281" mass="29917">MRSTSKVVKYVAIALGLILAIFIISVIVKTALSLFGAFGHFGNNTAGSVVTNKEFSQEFNGVTTLDLDFSAGYLEIQKGDVFKVEGYNLPSNFTAEQKVDTLKIKDSIKDPVNFLNALSDSKKPHLTVTIPEGTAFKEVELAFGASDTSIDTLKTGRLKVDMGVGRVEMSSIIADNAKFNNGAGEVILSDMKINDMDMECGVGKVSFEGSLTGKNKIDGGVGETTFAINGNAADFDIKGEPGLGELTVDGSRYTKDRFRNSGAPNSLEINGGVGSLRIAFE</sequence>
<dbReference type="RefSeq" id="WP_096919615.1">
    <property type="nucleotide sequence ID" value="NZ_CP029487.1"/>
</dbReference>
<dbReference type="Proteomes" id="UP000218387">
    <property type="component" value="Chromosome"/>
</dbReference>
<dbReference type="Pfam" id="PF13349">
    <property type="entry name" value="DUF4097"/>
    <property type="match status" value="1"/>
</dbReference>
<feature type="domain" description="DUF4097" evidence="2">
    <location>
        <begin position="73"/>
        <end position="218"/>
    </location>
</feature>
<keyword evidence="1" id="KW-1133">Transmembrane helix</keyword>
<evidence type="ECO:0000259" key="2">
    <source>
        <dbReference type="Pfam" id="PF13349"/>
    </source>
</evidence>
<gene>
    <name evidence="3" type="ORF">CPZ25_005390</name>
</gene>
<protein>
    <recommendedName>
        <fullName evidence="2">DUF4097 domain-containing protein</fullName>
    </recommendedName>
</protein>
<keyword evidence="1" id="KW-0812">Transmembrane</keyword>
<evidence type="ECO:0000256" key="1">
    <source>
        <dbReference type="SAM" id="Phobius"/>
    </source>
</evidence>
<reference evidence="3 4" key="1">
    <citation type="submission" date="2018-05" db="EMBL/GenBank/DDBJ databases">
        <title>Genome comparison of Eubacterium sp.</title>
        <authorList>
            <person name="Feng Y."/>
            <person name="Sanchez-Andrea I."/>
            <person name="Stams A.J.M."/>
            <person name="De Vos W.M."/>
        </authorList>
    </citation>
    <scope>NUCLEOTIDE SEQUENCE [LARGE SCALE GENOMIC DNA]</scope>
    <source>
        <strain evidence="3 4">YI</strain>
    </source>
</reference>
<feature type="transmembrane region" description="Helical" evidence="1">
    <location>
        <begin position="7"/>
        <end position="28"/>
    </location>
</feature>
<dbReference type="AlphaFoldDB" id="A0A4P9C661"/>
<evidence type="ECO:0000313" key="4">
    <source>
        <dbReference type="Proteomes" id="UP000218387"/>
    </source>
</evidence>
<dbReference type="KEGG" id="emt:CPZ25_005390"/>
<dbReference type="InterPro" id="IPR025164">
    <property type="entry name" value="Toastrack_DUF4097"/>
</dbReference>
<name>A0A4P9C661_EUBML</name>
<evidence type="ECO:0000313" key="3">
    <source>
        <dbReference type="EMBL" id="QCT70784.1"/>
    </source>
</evidence>
<accession>A0A4P9C661</accession>
<keyword evidence="1" id="KW-0472">Membrane</keyword>
<proteinExistence type="predicted"/>